<evidence type="ECO:0000313" key="3">
    <source>
        <dbReference type="EMBL" id="ABI57870.1"/>
    </source>
</evidence>
<dbReference type="RefSeq" id="WP_011630263.1">
    <property type="nucleotide sequence ID" value="NC_008340.1"/>
</dbReference>
<dbReference type="GO" id="GO:0016491">
    <property type="term" value="F:oxidoreductase activity"/>
    <property type="evidence" value="ECO:0007669"/>
    <property type="project" value="InterPro"/>
</dbReference>
<dbReference type="Proteomes" id="UP000001962">
    <property type="component" value="Chromosome"/>
</dbReference>
<dbReference type="InterPro" id="IPR001433">
    <property type="entry name" value="OxRdtase_FAD/NAD-bd"/>
</dbReference>
<keyword evidence="4" id="KW-1185">Reference proteome</keyword>
<dbReference type="Pfam" id="PF00175">
    <property type="entry name" value="NAD_binding_1"/>
    <property type="match status" value="1"/>
</dbReference>
<organism evidence="3 4">
    <name type="scientific">Alkalilimnicola ehrlichii (strain ATCC BAA-1101 / DSM 17681 / MLHE-1)</name>
    <dbReference type="NCBI Taxonomy" id="187272"/>
    <lineage>
        <taxon>Bacteria</taxon>
        <taxon>Pseudomonadati</taxon>
        <taxon>Pseudomonadota</taxon>
        <taxon>Gammaproteobacteria</taxon>
        <taxon>Chromatiales</taxon>
        <taxon>Ectothiorhodospiraceae</taxon>
        <taxon>Alkalilimnicola</taxon>
    </lineage>
</organism>
<dbReference type="eggNOG" id="COG0543">
    <property type="taxonomic scope" value="Bacteria"/>
</dbReference>
<dbReference type="InterPro" id="IPR017938">
    <property type="entry name" value="Riboflavin_synthase-like_b-brl"/>
</dbReference>
<dbReference type="InterPro" id="IPR036010">
    <property type="entry name" value="2Fe-2S_ferredoxin-like_sf"/>
</dbReference>
<dbReference type="PROSITE" id="PS51085">
    <property type="entry name" value="2FE2S_FER_2"/>
    <property type="match status" value="1"/>
</dbReference>
<gene>
    <name evidence="3" type="ordered locus">Mlg_2530</name>
</gene>
<protein>
    <submittedName>
        <fullName evidence="3">Oxidoreductase FAD/NAD(P)-binding domain protein</fullName>
    </submittedName>
</protein>
<dbReference type="KEGG" id="aeh:Mlg_2530"/>
<dbReference type="InterPro" id="IPR006058">
    <property type="entry name" value="2Fe2S_fd_BS"/>
</dbReference>
<dbReference type="PROSITE" id="PS51384">
    <property type="entry name" value="FAD_FR"/>
    <property type="match status" value="1"/>
</dbReference>
<dbReference type="PRINTS" id="PR00410">
    <property type="entry name" value="PHEHYDRXLASE"/>
</dbReference>
<dbReference type="EMBL" id="CP000453">
    <property type="protein sequence ID" value="ABI57870.1"/>
    <property type="molecule type" value="Genomic_DNA"/>
</dbReference>
<proteinExistence type="predicted"/>
<dbReference type="Gene3D" id="3.40.50.80">
    <property type="entry name" value="Nucleotide-binding domain of ferredoxin-NADP reductase (FNR) module"/>
    <property type="match status" value="1"/>
</dbReference>
<dbReference type="Gene3D" id="3.10.20.30">
    <property type="match status" value="1"/>
</dbReference>
<dbReference type="CDD" id="cd06189">
    <property type="entry name" value="flavin_oxioreductase"/>
    <property type="match status" value="1"/>
</dbReference>
<evidence type="ECO:0000313" key="4">
    <source>
        <dbReference type="Proteomes" id="UP000001962"/>
    </source>
</evidence>
<dbReference type="OrthoDB" id="9806195at2"/>
<dbReference type="SUPFAM" id="SSF52343">
    <property type="entry name" value="Ferredoxin reductase-like, C-terminal NADP-linked domain"/>
    <property type="match status" value="1"/>
</dbReference>
<dbReference type="AlphaFoldDB" id="Q0A5L7"/>
<dbReference type="InterPro" id="IPR001041">
    <property type="entry name" value="2Fe-2S_ferredoxin-type"/>
</dbReference>
<evidence type="ECO:0000259" key="2">
    <source>
        <dbReference type="PROSITE" id="PS51384"/>
    </source>
</evidence>
<dbReference type="InterPro" id="IPR017927">
    <property type="entry name" value="FAD-bd_FR_type"/>
</dbReference>
<dbReference type="Pfam" id="PF00111">
    <property type="entry name" value="Fer2"/>
    <property type="match status" value="1"/>
</dbReference>
<feature type="domain" description="2Fe-2S ferredoxin-type" evidence="1">
    <location>
        <begin position="3"/>
        <end position="93"/>
    </location>
</feature>
<dbReference type="Gene3D" id="2.40.30.10">
    <property type="entry name" value="Translation factors"/>
    <property type="match status" value="1"/>
</dbReference>
<dbReference type="eggNOG" id="COG0633">
    <property type="taxonomic scope" value="Bacteria"/>
</dbReference>
<dbReference type="GO" id="GO:0051537">
    <property type="term" value="F:2 iron, 2 sulfur cluster binding"/>
    <property type="evidence" value="ECO:0007669"/>
    <property type="project" value="InterPro"/>
</dbReference>
<feature type="domain" description="FAD-binding FR-type" evidence="2">
    <location>
        <begin position="100"/>
        <end position="200"/>
    </location>
</feature>
<dbReference type="InterPro" id="IPR012675">
    <property type="entry name" value="Beta-grasp_dom_sf"/>
</dbReference>
<name>Q0A5L7_ALKEH</name>
<dbReference type="SUPFAM" id="SSF63380">
    <property type="entry name" value="Riboflavin synthase domain-like"/>
    <property type="match status" value="1"/>
</dbReference>
<reference evidence="4" key="1">
    <citation type="submission" date="2006-08" db="EMBL/GenBank/DDBJ databases">
        <title>Complete sequence of Alkalilimnicola ehrilichei MLHE-1.</title>
        <authorList>
            <person name="Copeland A."/>
            <person name="Lucas S."/>
            <person name="Lapidus A."/>
            <person name="Barry K."/>
            <person name="Detter J.C."/>
            <person name="Glavina del Rio T."/>
            <person name="Hammon N."/>
            <person name="Israni S."/>
            <person name="Dalin E."/>
            <person name="Tice H."/>
            <person name="Pitluck S."/>
            <person name="Sims D."/>
            <person name="Brettin T."/>
            <person name="Bruce D."/>
            <person name="Han C."/>
            <person name="Tapia R."/>
            <person name="Gilna P."/>
            <person name="Schmutz J."/>
            <person name="Larimer F."/>
            <person name="Land M."/>
            <person name="Hauser L."/>
            <person name="Kyrpides N."/>
            <person name="Mikhailova N."/>
            <person name="Oremland R.S."/>
            <person name="Hoeft S.E."/>
            <person name="Switzer-Blum J."/>
            <person name="Kulp T."/>
            <person name="King G."/>
            <person name="Tabita R."/>
            <person name="Witte B."/>
            <person name="Santini J.M."/>
            <person name="Basu P."/>
            <person name="Hollibaugh J.T."/>
            <person name="Xie G."/>
            <person name="Stolz J.F."/>
            <person name="Richardson P."/>
        </authorList>
    </citation>
    <scope>NUCLEOTIDE SEQUENCE [LARGE SCALE GENOMIC DNA]</scope>
    <source>
        <strain evidence="4">ATCC BAA-1101 / DSM 17681 / MLHE-1</strain>
    </source>
</reference>
<evidence type="ECO:0000259" key="1">
    <source>
        <dbReference type="PROSITE" id="PS51085"/>
    </source>
</evidence>
<dbReference type="InterPro" id="IPR039261">
    <property type="entry name" value="FNR_nucleotide-bd"/>
</dbReference>
<dbReference type="InterPro" id="IPR008333">
    <property type="entry name" value="Cbr1-like_FAD-bd_dom"/>
</dbReference>
<accession>Q0A5L7</accession>
<sequence>MSYKVLIEPTGHEFTVEPGEAVLTAALRHGLILPYSCRSGTCGACMGKVVSGEVTYPEGRPEALSDTEEAVGQALFCQAQPNTDLSIEVRELREAGELTPRTMPTRVVRIEDLAHDVRRLWLKLPQNERLQYLAGQYIDVLLRDGRRRGFSLANPPHDDELLEVHVRHVPGGEFTGYVFNELKEKALLRIEGPLGTFSLDEESDRPIIMLAGGTGFAPIKAMVEHAIYVGIQRPIHIYWGVRARRDLYLDGLPRRWASEHDHIHYVPVLSEPRPDDRWEGRVGLVHNVLLQDIPVLSRYEVYAAGPPAMIAAARRDLVAHGLPEDRFFYDAFEYSRDRPGAE</sequence>
<dbReference type="CDD" id="cd00207">
    <property type="entry name" value="fer2"/>
    <property type="match status" value="1"/>
</dbReference>
<dbReference type="PANTHER" id="PTHR47354:SF5">
    <property type="entry name" value="PROTEIN RFBI"/>
    <property type="match status" value="1"/>
</dbReference>
<dbReference type="HOGENOM" id="CLU_003827_7_0_6"/>
<dbReference type="PROSITE" id="PS00197">
    <property type="entry name" value="2FE2S_FER_1"/>
    <property type="match status" value="1"/>
</dbReference>
<dbReference type="PANTHER" id="PTHR47354">
    <property type="entry name" value="NADH OXIDOREDUCTASE HCR"/>
    <property type="match status" value="1"/>
</dbReference>
<dbReference type="SUPFAM" id="SSF54292">
    <property type="entry name" value="2Fe-2S ferredoxin-like"/>
    <property type="match status" value="1"/>
</dbReference>
<dbReference type="InterPro" id="IPR050415">
    <property type="entry name" value="MRET"/>
</dbReference>
<dbReference type="Pfam" id="PF00970">
    <property type="entry name" value="FAD_binding_6"/>
    <property type="match status" value="1"/>
</dbReference>